<comment type="function">
    <text evidence="5">Modulates RecA activity.</text>
</comment>
<dbReference type="Proteomes" id="UP000440978">
    <property type="component" value="Unassembled WGS sequence"/>
</dbReference>
<feature type="domain" description="RecX first three-helical" evidence="8">
    <location>
        <begin position="67"/>
        <end position="106"/>
    </location>
</feature>
<keyword evidence="10" id="KW-1185">Reference proteome</keyword>
<reference evidence="9 10" key="1">
    <citation type="submission" date="2019-11" db="EMBL/GenBank/DDBJ databases">
        <title>Terrilactibacillus tamarindus sp. nov. BCM23-1 isolated from bark of Tamarindus indica.</title>
        <authorList>
            <person name="Kingkaew E."/>
            <person name="Tanasupawat S."/>
        </authorList>
    </citation>
    <scope>NUCLEOTIDE SEQUENCE [LARGE SCALE GENOMIC DNA]</scope>
    <source>
        <strain evidence="9 10">BCM23-1</strain>
    </source>
</reference>
<dbReference type="OrthoDB" id="5421057at2"/>
<dbReference type="PANTHER" id="PTHR33602">
    <property type="entry name" value="REGULATORY PROTEIN RECX FAMILY PROTEIN"/>
    <property type="match status" value="1"/>
</dbReference>
<evidence type="ECO:0000259" key="7">
    <source>
        <dbReference type="Pfam" id="PF21981"/>
    </source>
</evidence>
<dbReference type="Pfam" id="PF21981">
    <property type="entry name" value="RecX_HTH3"/>
    <property type="match status" value="2"/>
</dbReference>
<evidence type="ECO:0000259" key="6">
    <source>
        <dbReference type="Pfam" id="PF02631"/>
    </source>
</evidence>
<protein>
    <recommendedName>
        <fullName evidence="3 5">Regulatory protein RecX</fullName>
    </recommendedName>
</protein>
<gene>
    <name evidence="5" type="primary">recX</name>
    <name evidence="9" type="ORF">GMB86_08985</name>
</gene>
<dbReference type="InterPro" id="IPR053925">
    <property type="entry name" value="RecX_HTH_3rd"/>
</dbReference>
<dbReference type="Gene3D" id="1.10.10.10">
    <property type="entry name" value="Winged helix-like DNA-binding domain superfamily/Winged helix DNA-binding domain"/>
    <property type="match status" value="4"/>
</dbReference>
<comment type="subcellular location">
    <subcellularLocation>
        <location evidence="1 5">Cytoplasm</location>
    </subcellularLocation>
</comment>
<feature type="domain" description="RecX third three-helical" evidence="7">
    <location>
        <begin position="219"/>
        <end position="264"/>
    </location>
</feature>
<accession>A0A6N8CQ35</accession>
<evidence type="ECO:0000256" key="5">
    <source>
        <dbReference type="HAMAP-Rule" id="MF_01114"/>
    </source>
</evidence>
<keyword evidence="4 5" id="KW-0963">Cytoplasm</keyword>
<evidence type="ECO:0000313" key="10">
    <source>
        <dbReference type="Proteomes" id="UP000440978"/>
    </source>
</evidence>
<organism evidence="9 10">
    <name type="scientific">Terrilactibacillus tamarindi</name>
    <dbReference type="NCBI Taxonomy" id="2599694"/>
    <lineage>
        <taxon>Bacteria</taxon>
        <taxon>Bacillati</taxon>
        <taxon>Bacillota</taxon>
        <taxon>Bacilli</taxon>
        <taxon>Bacillales</taxon>
        <taxon>Bacillaceae</taxon>
        <taxon>Terrilactibacillus</taxon>
    </lineage>
</organism>
<dbReference type="Pfam" id="PF02631">
    <property type="entry name" value="RecX_HTH2"/>
    <property type="match status" value="1"/>
</dbReference>
<dbReference type="HAMAP" id="MF_01114">
    <property type="entry name" value="RecX"/>
    <property type="match status" value="1"/>
</dbReference>
<dbReference type="AlphaFoldDB" id="A0A6N8CQ35"/>
<dbReference type="GO" id="GO:0005737">
    <property type="term" value="C:cytoplasm"/>
    <property type="evidence" value="ECO:0007669"/>
    <property type="project" value="UniProtKB-SubCell"/>
</dbReference>
<evidence type="ECO:0000313" key="9">
    <source>
        <dbReference type="EMBL" id="MTT32141.1"/>
    </source>
</evidence>
<feature type="domain" description="RecX third three-helical" evidence="7">
    <location>
        <begin position="161"/>
        <end position="208"/>
    </location>
</feature>
<dbReference type="InterPro" id="IPR053924">
    <property type="entry name" value="RecX_HTH_2nd"/>
</dbReference>
<feature type="domain" description="RecX second three-helical" evidence="6">
    <location>
        <begin position="113"/>
        <end position="152"/>
    </location>
</feature>
<comment type="similarity">
    <text evidence="2 5">Belongs to the RecX family.</text>
</comment>
<evidence type="ECO:0000259" key="8">
    <source>
        <dbReference type="Pfam" id="PF21982"/>
    </source>
</evidence>
<dbReference type="InterPro" id="IPR003783">
    <property type="entry name" value="Regulatory_RecX"/>
</dbReference>
<evidence type="ECO:0000256" key="2">
    <source>
        <dbReference type="ARBA" id="ARBA00009695"/>
    </source>
</evidence>
<dbReference type="Pfam" id="PF21982">
    <property type="entry name" value="RecX_HTH1"/>
    <property type="match status" value="1"/>
</dbReference>
<evidence type="ECO:0000256" key="3">
    <source>
        <dbReference type="ARBA" id="ARBA00018111"/>
    </source>
</evidence>
<name>A0A6N8CQ35_9BACI</name>
<dbReference type="PANTHER" id="PTHR33602:SF1">
    <property type="entry name" value="REGULATORY PROTEIN RECX FAMILY PROTEIN"/>
    <property type="match status" value="1"/>
</dbReference>
<dbReference type="EMBL" id="WNHB01000012">
    <property type="protein sequence ID" value="MTT32141.1"/>
    <property type="molecule type" value="Genomic_DNA"/>
</dbReference>
<dbReference type="InterPro" id="IPR036388">
    <property type="entry name" value="WH-like_DNA-bd_sf"/>
</dbReference>
<dbReference type="GO" id="GO:0006282">
    <property type="term" value="P:regulation of DNA repair"/>
    <property type="evidence" value="ECO:0007669"/>
    <property type="project" value="UniProtKB-UniRule"/>
</dbReference>
<evidence type="ECO:0000256" key="4">
    <source>
        <dbReference type="ARBA" id="ARBA00022490"/>
    </source>
</evidence>
<evidence type="ECO:0000256" key="1">
    <source>
        <dbReference type="ARBA" id="ARBA00004496"/>
    </source>
</evidence>
<comment type="caution">
    <text evidence="9">The sequence shown here is derived from an EMBL/GenBank/DDBJ whole genome shotgun (WGS) entry which is preliminary data.</text>
</comment>
<dbReference type="InterPro" id="IPR053926">
    <property type="entry name" value="RecX_HTH_1st"/>
</dbReference>
<sequence length="270" mass="32093">MLMYSVNKIEYEESEKGIFKVDIKSDSASDTILVHEDVLVRFELRKGMQLSLQMLEQLKHAQEDIKCYHAAIYYLSFRMRSTKETRDYLYKKMYETHQIESAIKRLTKENLLNDQAFAEMFIKNRIHLSNKGPELIKRELDKLGISRDIVEQSIQTYSISDQIKNARSYIEKKVNQGSKRYSAKEYKNKLTQKLIQRGYSQTIIKEVLQDVIYSNPELEQEAIYFQGQKAMKKYRNYEGKEWAYKVKSYLFRKGFSIEDINAFLQNSKEE</sequence>
<proteinExistence type="inferred from homology"/>